<reference evidence="1 2" key="1">
    <citation type="submission" date="2021-06" db="EMBL/GenBank/DDBJ databases">
        <title>Caerostris extrusa draft genome.</title>
        <authorList>
            <person name="Kono N."/>
            <person name="Arakawa K."/>
        </authorList>
    </citation>
    <scope>NUCLEOTIDE SEQUENCE [LARGE SCALE GENOMIC DNA]</scope>
</reference>
<dbReference type="AlphaFoldDB" id="A0AAV4P4A8"/>
<evidence type="ECO:0000313" key="1">
    <source>
        <dbReference type="EMBL" id="GIX92035.1"/>
    </source>
</evidence>
<gene>
    <name evidence="1" type="ORF">CEXT_189091</name>
</gene>
<dbReference type="EMBL" id="BPLR01021647">
    <property type="protein sequence ID" value="GIX92035.1"/>
    <property type="molecule type" value="Genomic_DNA"/>
</dbReference>
<sequence length="109" mass="12953">MRVDYSTQGHNLSFSLRFKDLKRLTLGCLKRAKAILWIIRRGGDDQIPHPDQMSDLDTKRENVNYRLHVSLERFMSCVRKHVRSVCEFTFTTTHYRMLSKMSFSRSQAR</sequence>
<comment type="caution">
    <text evidence="1">The sequence shown here is derived from an EMBL/GenBank/DDBJ whole genome shotgun (WGS) entry which is preliminary data.</text>
</comment>
<proteinExistence type="predicted"/>
<protein>
    <submittedName>
        <fullName evidence="1">Uncharacterized protein</fullName>
    </submittedName>
</protein>
<name>A0AAV4P4A8_CAEEX</name>
<accession>A0AAV4P4A8</accession>
<keyword evidence="2" id="KW-1185">Reference proteome</keyword>
<organism evidence="1 2">
    <name type="scientific">Caerostris extrusa</name>
    <name type="common">Bark spider</name>
    <name type="synonym">Caerostris bankana</name>
    <dbReference type="NCBI Taxonomy" id="172846"/>
    <lineage>
        <taxon>Eukaryota</taxon>
        <taxon>Metazoa</taxon>
        <taxon>Ecdysozoa</taxon>
        <taxon>Arthropoda</taxon>
        <taxon>Chelicerata</taxon>
        <taxon>Arachnida</taxon>
        <taxon>Araneae</taxon>
        <taxon>Araneomorphae</taxon>
        <taxon>Entelegynae</taxon>
        <taxon>Araneoidea</taxon>
        <taxon>Araneidae</taxon>
        <taxon>Caerostris</taxon>
    </lineage>
</organism>
<dbReference type="Proteomes" id="UP001054945">
    <property type="component" value="Unassembled WGS sequence"/>
</dbReference>
<evidence type="ECO:0000313" key="2">
    <source>
        <dbReference type="Proteomes" id="UP001054945"/>
    </source>
</evidence>